<evidence type="ECO:0000313" key="1">
    <source>
        <dbReference type="EMBL" id="MFD1427920.1"/>
    </source>
</evidence>
<gene>
    <name evidence="1" type="ORF">ACFQ4Y_13505</name>
</gene>
<organism evidence="1 2">
    <name type="scientific">Kroppenstedtia sanguinis</name>
    <dbReference type="NCBI Taxonomy" id="1380684"/>
    <lineage>
        <taxon>Bacteria</taxon>
        <taxon>Bacillati</taxon>
        <taxon>Bacillota</taxon>
        <taxon>Bacilli</taxon>
        <taxon>Bacillales</taxon>
        <taxon>Thermoactinomycetaceae</taxon>
        <taxon>Kroppenstedtia</taxon>
    </lineage>
</organism>
<sequence length="148" mass="17297">MYSRLPNFNAPIQPGVSCGGLHMGESLLEYIDLFSSFSLKMYDGQQKYAELHSPLHVEYVYKDKISYVFHIPDHKLMKICAFENYKGKLFDKIYLGMDLDEAVKKEPKLYYDEDEELYFIKGVKGVSIEPDGYYKQIYSIIVYSEDLI</sequence>
<dbReference type="EMBL" id="JBHTNU010000015">
    <property type="protein sequence ID" value="MFD1427920.1"/>
    <property type="molecule type" value="Genomic_DNA"/>
</dbReference>
<dbReference type="RefSeq" id="WP_380166338.1">
    <property type="nucleotide sequence ID" value="NZ_JBHTNU010000015.1"/>
</dbReference>
<proteinExistence type="predicted"/>
<dbReference type="Proteomes" id="UP001597282">
    <property type="component" value="Unassembled WGS sequence"/>
</dbReference>
<keyword evidence="2" id="KW-1185">Reference proteome</keyword>
<reference evidence="2" key="1">
    <citation type="journal article" date="2019" name="Int. J. Syst. Evol. Microbiol.">
        <title>The Global Catalogue of Microorganisms (GCM) 10K type strain sequencing project: providing services to taxonomists for standard genome sequencing and annotation.</title>
        <authorList>
            <consortium name="The Broad Institute Genomics Platform"/>
            <consortium name="The Broad Institute Genome Sequencing Center for Infectious Disease"/>
            <person name="Wu L."/>
            <person name="Ma J."/>
        </authorList>
    </citation>
    <scope>NUCLEOTIDE SEQUENCE [LARGE SCALE GENOMIC DNA]</scope>
    <source>
        <strain evidence="2">S1</strain>
    </source>
</reference>
<comment type="caution">
    <text evidence="1">The sequence shown here is derived from an EMBL/GenBank/DDBJ whole genome shotgun (WGS) entry which is preliminary data.</text>
</comment>
<protein>
    <submittedName>
        <fullName evidence="1">Uncharacterized protein</fullName>
    </submittedName>
</protein>
<accession>A0ABW4CDQ0</accession>
<evidence type="ECO:0000313" key="2">
    <source>
        <dbReference type="Proteomes" id="UP001597282"/>
    </source>
</evidence>
<name>A0ABW4CDQ0_9BACL</name>